<evidence type="ECO:0000313" key="5">
    <source>
        <dbReference type="Proteomes" id="UP000239446"/>
    </source>
</evidence>
<dbReference type="InterPro" id="IPR052894">
    <property type="entry name" value="AsmA-related"/>
</dbReference>
<dbReference type="RefSeq" id="WP_258075518.1">
    <property type="nucleotide sequence ID" value="NZ_PTIT01000002.1"/>
</dbReference>
<dbReference type="GO" id="GO:0090313">
    <property type="term" value="P:regulation of protein targeting to membrane"/>
    <property type="evidence" value="ECO:0007669"/>
    <property type="project" value="TreeGrafter"/>
</dbReference>
<keyword evidence="2" id="KW-0472">Membrane</keyword>
<feature type="compositionally biased region" description="Polar residues" evidence="1">
    <location>
        <begin position="558"/>
        <end position="568"/>
    </location>
</feature>
<protein>
    <submittedName>
        <fullName evidence="4">Uncharacterized protein DUF748</fullName>
    </submittedName>
</protein>
<evidence type="ECO:0000313" key="3">
    <source>
        <dbReference type="EMBL" id="PPK53307.1"/>
    </source>
</evidence>
<dbReference type="Proteomes" id="UP000239648">
    <property type="component" value="Unassembled WGS sequence"/>
</dbReference>
<comment type="caution">
    <text evidence="4">The sequence shown here is derived from an EMBL/GenBank/DDBJ whole genome shotgun (WGS) entry which is preliminary data.</text>
</comment>
<dbReference type="Proteomes" id="UP000239446">
    <property type="component" value="Unassembled WGS sequence"/>
</dbReference>
<evidence type="ECO:0000313" key="4">
    <source>
        <dbReference type="EMBL" id="PPK56144.1"/>
    </source>
</evidence>
<dbReference type="PANTHER" id="PTHR30441">
    <property type="entry name" value="DUF748 DOMAIN-CONTAINING PROTEIN"/>
    <property type="match status" value="1"/>
</dbReference>
<feature type="region of interest" description="Disordered" evidence="1">
    <location>
        <begin position="558"/>
        <end position="583"/>
    </location>
</feature>
<reference evidence="4 5" key="2">
    <citation type="submission" date="2018-02" db="EMBL/GenBank/DDBJ databases">
        <title>Subsurface microbial communities from deep shales in Ohio and West Virginia, USA.</title>
        <authorList>
            <person name="Wrighton K."/>
        </authorList>
    </citation>
    <scope>NUCLEOTIDE SEQUENCE [LARGE SCALE GENOMIC DNA]</scope>
    <source>
        <strain evidence="4 5">UTICA-S1B9</strain>
    </source>
</reference>
<dbReference type="EMBL" id="PTIU01000002">
    <property type="protein sequence ID" value="PPK56144.1"/>
    <property type="molecule type" value="Genomic_DNA"/>
</dbReference>
<evidence type="ECO:0000313" key="6">
    <source>
        <dbReference type="Proteomes" id="UP000239648"/>
    </source>
</evidence>
<evidence type="ECO:0000256" key="1">
    <source>
        <dbReference type="SAM" id="MobiDB-lite"/>
    </source>
</evidence>
<feature type="transmembrane region" description="Helical" evidence="2">
    <location>
        <begin position="12"/>
        <end position="38"/>
    </location>
</feature>
<keyword evidence="6" id="KW-1185">Reference proteome</keyword>
<keyword evidence="2" id="KW-0812">Transmembrane</keyword>
<dbReference type="Pfam" id="PF05359">
    <property type="entry name" value="DUF748"/>
    <property type="match status" value="1"/>
</dbReference>
<name>A0A2S6G9Z6_9GAMM</name>
<dbReference type="GO" id="GO:0005886">
    <property type="term" value="C:plasma membrane"/>
    <property type="evidence" value="ECO:0007669"/>
    <property type="project" value="TreeGrafter"/>
</dbReference>
<dbReference type="PANTHER" id="PTHR30441:SF8">
    <property type="entry name" value="DUF748 DOMAIN-CONTAINING PROTEIN"/>
    <property type="match status" value="1"/>
</dbReference>
<dbReference type="EMBL" id="PTIT01000002">
    <property type="protein sequence ID" value="PPK53307.1"/>
    <property type="molecule type" value="Genomic_DNA"/>
</dbReference>
<keyword evidence="2" id="KW-1133">Transmembrane helix</keyword>
<reference evidence="3 6" key="1">
    <citation type="submission" date="2018-02" db="EMBL/GenBank/DDBJ databases">
        <title>Deep subsurface shale carbon reservoir microbial communities from Ohio and West Virginia, USA.</title>
        <authorList>
            <person name="Wrighton K."/>
        </authorList>
    </citation>
    <scope>NUCLEOTIDE SEQUENCE [LARGE SCALE GENOMIC DNA]</scope>
    <source>
        <strain evidence="3 6">UTICA-S1B6</strain>
    </source>
</reference>
<organism evidence="4 5">
    <name type="scientific">Marinobacter persicus</name>
    <dbReference type="NCBI Taxonomy" id="930118"/>
    <lineage>
        <taxon>Bacteria</taxon>
        <taxon>Pseudomonadati</taxon>
        <taxon>Pseudomonadota</taxon>
        <taxon>Gammaproteobacteria</taxon>
        <taxon>Pseudomonadales</taxon>
        <taxon>Marinobacteraceae</taxon>
        <taxon>Marinobacter</taxon>
    </lineage>
</organism>
<dbReference type="AlphaFoldDB" id="A0A2S6G9Z6"/>
<dbReference type="InterPro" id="IPR008023">
    <property type="entry name" value="DUF748"/>
</dbReference>
<sequence length="938" mass="101204">MSEEKAKRSRWLRNTLVGVAVLLVLYALAGFLILPWWLQKTVPEQLDQTMGWQASVEDISANPFALTLEARGFEAVDGTDEPVVTFDRLMVNLSFFQLLTGVVGFQNIYLEAPDVRVDLLEDYSVNFARDWREANPPGDQPEPETAGPEESSEPLKLYFSQLAIDGGSIRFRDFTQDDVAEFHITPLDLSVSDLATWPRDEDDSRYSLVAAVDDQSIEWFGSLELAPLSSEGRVELSDIRYDTLAHFLAPVLPWQLRSGTVSVESRYRLFAGDTLSLDTAEGRLIANDVAMALSADSEEPALSLGDLEIAGVGFDLANREATVGMVSFDQLSVAAHRNAGGEIDWLASLPETKADSGAEQSQASTPFRWSIQGLELNNSRLQWRDDVPPTPANIELTELSASIGGLSHRLDEPVSYRLSSALASGGRLSANGQLTPRPFNFEAALSGSDIALAAFEPYIRMNANLEVVDGTLGFDGNLDLDDQTDPMTGTFSGTAEVAGLNLRLPDESQSLLSWESMRLAPIEFNVNPARLEIGTVVLAQPEANIVRLAEGQHNVQTIAKTNPDSGESASAPEPTDTGSDEQPPFIFRIGELQLQEAALAYTDRTLEPPFNTTFDALSGSISGISNVPPQQGQVNLQGQLAGVAPVEFTGTLGALGTEDTSNLKLTMQNLSLPVLSPYFGRYVGYAVDSGKMELNLDYSITGTQLDASNTVILDQMKLGQNVASDQAVNAPVKLGLALLTDRQGVIEVDLPVSGDLADPQFSVGQVVMRAFVNLLAKAAASPFTMLGSVADLAGFSSEELGHVAFEPGTTVMPEQEAAKLAALASALQERPELLLNVRGAVAPEADGLALLKERMAARGEETSGEAWEQARQAYLAGERQLPPEALGKLASQRALEVRRILEDTHGVAGEQLFLLDASRQAELTDNGQVIVPFTLDVR</sequence>
<feature type="region of interest" description="Disordered" evidence="1">
    <location>
        <begin position="131"/>
        <end position="152"/>
    </location>
</feature>
<proteinExistence type="predicted"/>
<evidence type="ECO:0000256" key="2">
    <source>
        <dbReference type="SAM" id="Phobius"/>
    </source>
</evidence>
<gene>
    <name evidence="4" type="ORF">B0H24_1002108</name>
    <name evidence="3" type="ORF">BY455_102108</name>
</gene>
<accession>A0A2S6G9Z6</accession>